<evidence type="ECO:0000256" key="7">
    <source>
        <dbReference type="ARBA" id="ARBA00047899"/>
    </source>
</evidence>
<dbReference type="SUPFAM" id="SSF56112">
    <property type="entry name" value="Protein kinase-like (PK-like)"/>
    <property type="match status" value="1"/>
</dbReference>
<comment type="similarity">
    <text evidence="10">Belongs to the protein kinase superfamily.</text>
</comment>
<keyword evidence="3" id="KW-0808">Transferase</keyword>
<dbReference type="InterPro" id="IPR051334">
    <property type="entry name" value="SRPK"/>
</dbReference>
<dbReference type="InterPro" id="IPR017441">
    <property type="entry name" value="Protein_kinase_ATP_BS"/>
</dbReference>
<dbReference type="Pfam" id="PF00069">
    <property type="entry name" value="Pkinase"/>
    <property type="match status" value="1"/>
</dbReference>
<evidence type="ECO:0000256" key="4">
    <source>
        <dbReference type="ARBA" id="ARBA00022741"/>
    </source>
</evidence>
<reference evidence="12 13" key="1">
    <citation type="journal article" date="2024" name="J Genomics">
        <title>Draft genome sequencing and assembly of Favolaschia claudopus CIRM-BRFM 2984 isolated from oak limbs.</title>
        <authorList>
            <person name="Navarro D."/>
            <person name="Drula E."/>
            <person name="Chaduli D."/>
            <person name="Cazenave R."/>
            <person name="Ahrendt S."/>
            <person name="Wang J."/>
            <person name="Lipzen A."/>
            <person name="Daum C."/>
            <person name="Barry K."/>
            <person name="Grigoriev I.V."/>
            <person name="Favel A."/>
            <person name="Rosso M.N."/>
            <person name="Martin F."/>
        </authorList>
    </citation>
    <scope>NUCLEOTIDE SEQUENCE [LARGE SCALE GENOMIC DNA]</scope>
    <source>
        <strain evidence="12 13">CIRM-BRFM 2984</strain>
    </source>
</reference>
<evidence type="ECO:0000313" key="12">
    <source>
        <dbReference type="EMBL" id="KAK7006022.1"/>
    </source>
</evidence>
<dbReference type="GO" id="GO:0004674">
    <property type="term" value="F:protein serine/threonine kinase activity"/>
    <property type="evidence" value="ECO:0007669"/>
    <property type="project" value="UniProtKB-KW"/>
</dbReference>
<comment type="catalytic activity">
    <reaction evidence="7">
        <text>L-threonyl-[protein] + ATP = O-phospho-L-threonyl-[protein] + ADP + H(+)</text>
        <dbReference type="Rhea" id="RHEA:46608"/>
        <dbReference type="Rhea" id="RHEA-COMP:11060"/>
        <dbReference type="Rhea" id="RHEA-COMP:11605"/>
        <dbReference type="ChEBI" id="CHEBI:15378"/>
        <dbReference type="ChEBI" id="CHEBI:30013"/>
        <dbReference type="ChEBI" id="CHEBI:30616"/>
        <dbReference type="ChEBI" id="CHEBI:61977"/>
        <dbReference type="ChEBI" id="CHEBI:456216"/>
        <dbReference type="EC" id="2.7.11.1"/>
    </reaction>
</comment>
<dbReference type="AlphaFoldDB" id="A0AAW0AAN1"/>
<keyword evidence="13" id="KW-1185">Reference proteome</keyword>
<dbReference type="GO" id="GO:0005524">
    <property type="term" value="F:ATP binding"/>
    <property type="evidence" value="ECO:0007669"/>
    <property type="project" value="UniProtKB-UniRule"/>
</dbReference>
<dbReference type="EC" id="2.7.11.1" evidence="1"/>
<gene>
    <name evidence="12" type="ORF">R3P38DRAFT_1727085</name>
</gene>
<evidence type="ECO:0000256" key="2">
    <source>
        <dbReference type="ARBA" id="ARBA00022527"/>
    </source>
</evidence>
<dbReference type="InterPro" id="IPR000719">
    <property type="entry name" value="Prot_kinase_dom"/>
</dbReference>
<evidence type="ECO:0000256" key="5">
    <source>
        <dbReference type="ARBA" id="ARBA00022777"/>
    </source>
</evidence>
<evidence type="ECO:0000259" key="11">
    <source>
        <dbReference type="PROSITE" id="PS50011"/>
    </source>
</evidence>
<dbReference type="PROSITE" id="PS50011">
    <property type="entry name" value="PROTEIN_KINASE_DOM"/>
    <property type="match status" value="1"/>
</dbReference>
<dbReference type="InterPro" id="IPR008271">
    <property type="entry name" value="Ser/Thr_kinase_AS"/>
</dbReference>
<comment type="caution">
    <text evidence="12">The sequence shown here is derived from an EMBL/GenBank/DDBJ whole genome shotgun (WGS) entry which is preliminary data.</text>
</comment>
<keyword evidence="4 9" id="KW-0547">Nucleotide-binding</keyword>
<evidence type="ECO:0000256" key="10">
    <source>
        <dbReference type="RuleBase" id="RU000304"/>
    </source>
</evidence>
<evidence type="ECO:0000256" key="9">
    <source>
        <dbReference type="PROSITE-ProRule" id="PRU10141"/>
    </source>
</evidence>
<dbReference type="Gene3D" id="3.30.200.20">
    <property type="entry name" value="Phosphorylase Kinase, domain 1"/>
    <property type="match status" value="1"/>
</dbReference>
<accession>A0AAW0AAN1</accession>
<keyword evidence="5 12" id="KW-0418">Kinase</keyword>
<name>A0AAW0AAN1_9AGAR</name>
<comment type="catalytic activity">
    <reaction evidence="8">
        <text>L-seryl-[protein] + ATP = O-phospho-L-seryl-[protein] + ADP + H(+)</text>
        <dbReference type="Rhea" id="RHEA:17989"/>
        <dbReference type="Rhea" id="RHEA-COMP:9863"/>
        <dbReference type="Rhea" id="RHEA-COMP:11604"/>
        <dbReference type="ChEBI" id="CHEBI:15378"/>
        <dbReference type="ChEBI" id="CHEBI:29999"/>
        <dbReference type="ChEBI" id="CHEBI:30616"/>
        <dbReference type="ChEBI" id="CHEBI:83421"/>
        <dbReference type="ChEBI" id="CHEBI:456216"/>
        <dbReference type="EC" id="2.7.11.1"/>
    </reaction>
</comment>
<dbReference type="PROSITE" id="PS00107">
    <property type="entry name" value="PROTEIN_KINASE_ATP"/>
    <property type="match status" value="1"/>
</dbReference>
<dbReference type="GO" id="GO:0000245">
    <property type="term" value="P:spliceosomal complex assembly"/>
    <property type="evidence" value="ECO:0007669"/>
    <property type="project" value="TreeGrafter"/>
</dbReference>
<evidence type="ECO:0000256" key="8">
    <source>
        <dbReference type="ARBA" id="ARBA00048679"/>
    </source>
</evidence>
<feature type="binding site" evidence="9">
    <location>
        <position position="53"/>
    </location>
    <ligand>
        <name>ATP</name>
        <dbReference type="ChEBI" id="CHEBI:30616"/>
    </ligand>
</feature>
<proteinExistence type="inferred from homology"/>
<sequence>MATLTTTHYRAHFGQRIRDGRFTVLRKLGEGITATTWLVRDSQESSDKYAALKVLSVEATEEDGPVRERIYLQDITRRTQEEEDDEGLDYLPALHDDFILEAPPTDHSGPQRHLCLVTTLYSTSVSALRRSSPTKSLPLYMTRSIIYMTVNALASLHSLKIVHTDVKLDNILFSNARFSLDAKLETFLDSNPAEEDPETRIPKSQPIPHEWTYQTTAHEAERMTVALIDFGHAERAGEEPQAEGFCAPALRPPEVLLRSGFGPAIDIWAIGCLTFELLVGRWLFLPEDGGEDWSLEEDHLAKMMELTGHNTFPKSILDRAKNREKYFDEEGNLRRICELIPVTIEQAMRNYKIPGLSEEDICEAAEFIRACLDLDDEKRKTAKELELDDCSYSRKMW</sequence>
<dbReference type="PANTHER" id="PTHR47634:SF9">
    <property type="entry name" value="PROTEIN KINASE DOMAIN-CONTAINING PROTEIN-RELATED"/>
    <property type="match status" value="1"/>
</dbReference>
<evidence type="ECO:0000313" key="13">
    <source>
        <dbReference type="Proteomes" id="UP001362999"/>
    </source>
</evidence>
<evidence type="ECO:0000256" key="6">
    <source>
        <dbReference type="ARBA" id="ARBA00022840"/>
    </source>
</evidence>
<feature type="domain" description="Protein kinase" evidence="11">
    <location>
        <begin position="22"/>
        <end position="397"/>
    </location>
</feature>
<dbReference type="InterPro" id="IPR011009">
    <property type="entry name" value="Kinase-like_dom_sf"/>
</dbReference>
<dbReference type="EMBL" id="JAWWNJ010000077">
    <property type="protein sequence ID" value="KAK7006022.1"/>
    <property type="molecule type" value="Genomic_DNA"/>
</dbReference>
<organism evidence="12 13">
    <name type="scientific">Favolaschia claudopus</name>
    <dbReference type="NCBI Taxonomy" id="2862362"/>
    <lineage>
        <taxon>Eukaryota</taxon>
        <taxon>Fungi</taxon>
        <taxon>Dikarya</taxon>
        <taxon>Basidiomycota</taxon>
        <taxon>Agaricomycotina</taxon>
        <taxon>Agaricomycetes</taxon>
        <taxon>Agaricomycetidae</taxon>
        <taxon>Agaricales</taxon>
        <taxon>Marasmiineae</taxon>
        <taxon>Mycenaceae</taxon>
        <taxon>Favolaschia</taxon>
    </lineage>
</organism>
<dbReference type="SMART" id="SM00220">
    <property type="entry name" value="S_TKc"/>
    <property type="match status" value="1"/>
</dbReference>
<evidence type="ECO:0000256" key="1">
    <source>
        <dbReference type="ARBA" id="ARBA00012513"/>
    </source>
</evidence>
<keyword evidence="2 10" id="KW-0723">Serine/threonine-protein kinase</keyword>
<evidence type="ECO:0000256" key="3">
    <source>
        <dbReference type="ARBA" id="ARBA00022679"/>
    </source>
</evidence>
<dbReference type="PANTHER" id="PTHR47634">
    <property type="entry name" value="PROTEIN KINASE DOMAIN-CONTAINING PROTEIN-RELATED"/>
    <property type="match status" value="1"/>
</dbReference>
<dbReference type="PROSITE" id="PS00108">
    <property type="entry name" value="PROTEIN_KINASE_ST"/>
    <property type="match status" value="1"/>
</dbReference>
<dbReference type="GO" id="GO:0050684">
    <property type="term" value="P:regulation of mRNA processing"/>
    <property type="evidence" value="ECO:0007669"/>
    <property type="project" value="TreeGrafter"/>
</dbReference>
<dbReference type="Proteomes" id="UP001362999">
    <property type="component" value="Unassembled WGS sequence"/>
</dbReference>
<protein>
    <recommendedName>
        <fullName evidence="1">non-specific serine/threonine protein kinase</fullName>
        <ecNumber evidence="1">2.7.11.1</ecNumber>
    </recommendedName>
</protein>
<keyword evidence="6 9" id="KW-0067">ATP-binding</keyword>
<dbReference type="Gene3D" id="1.10.510.10">
    <property type="entry name" value="Transferase(Phosphotransferase) domain 1"/>
    <property type="match status" value="1"/>
</dbReference>